<dbReference type="InterPro" id="IPR007197">
    <property type="entry name" value="rSAM"/>
</dbReference>
<protein>
    <submittedName>
        <fullName evidence="8">Uncharacterized protein</fullName>
    </submittedName>
</protein>
<dbReference type="GO" id="GO:0051539">
    <property type="term" value="F:4 iron, 4 sulfur cluster binding"/>
    <property type="evidence" value="ECO:0007669"/>
    <property type="project" value="UniProtKB-KW"/>
</dbReference>
<dbReference type="InterPro" id="IPR012340">
    <property type="entry name" value="NA-bd_OB-fold"/>
</dbReference>
<dbReference type="InterPro" id="IPR023404">
    <property type="entry name" value="rSAM_horseshoe"/>
</dbReference>
<dbReference type="Gene3D" id="2.40.50.140">
    <property type="entry name" value="Nucleic acid-binding proteins"/>
    <property type="match status" value="1"/>
</dbReference>
<dbReference type="PROSITE" id="PS51918">
    <property type="entry name" value="RADICAL_SAM"/>
    <property type="match status" value="1"/>
</dbReference>
<keyword evidence="1" id="KW-0004">4Fe-4S</keyword>
<dbReference type="SUPFAM" id="SSF102114">
    <property type="entry name" value="Radical SAM enzymes"/>
    <property type="match status" value="1"/>
</dbReference>
<dbReference type="Pfam" id="PF04055">
    <property type="entry name" value="Radical_SAM"/>
    <property type="match status" value="1"/>
</dbReference>
<sequence length="212" mass="23243">MASIPQVCHYLDLPLQHGHPDVLERMRRPSDIARVHQLIAQLRQAMPDIALRSTFIVGYPGETEGEFASLLDFMRDISFDKVGMFSYSAEEGTRAALLPDQVPAPVVVERYQRAMLVQREIATRRNQAQIGRVLRILVEGTGDGLTVGRSYREAPEIDGLVLLRGEARVGEFIGARIVGAEAYDLIAEPLYEGGAVNPSAKSPRSGGCGDRA</sequence>
<dbReference type="PANTHER" id="PTHR43837:SF1">
    <property type="entry name" value="RIBOSOMAL PROTEIN US12 METHYLTHIOTRANSFERASE RIMO"/>
    <property type="match status" value="1"/>
</dbReference>
<evidence type="ECO:0000259" key="6">
    <source>
        <dbReference type="PROSITE" id="PS50926"/>
    </source>
</evidence>
<dbReference type="Gene3D" id="3.80.30.20">
    <property type="entry name" value="tm_1862 like domain"/>
    <property type="match status" value="1"/>
</dbReference>
<dbReference type="GO" id="GO:0035599">
    <property type="term" value="F:aspartic acid methylthiotransferase activity"/>
    <property type="evidence" value="ECO:0007669"/>
    <property type="project" value="TreeGrafter"/>
</dbReference>
<dbReference type="PANTHER" id="PTHR43837">
    <property type="entry name" value="RIBOSOMAL PROTEIN S12 METHYLTHIOTRANSFERASE RIMO"/>
    <property type="match status" value="1"/>
</dbReference>
<dbReference type="AlphaFoldDB" id="X0X0V0"/>
<dbReference type="EMBL" id="BARS01044498">
    <property type="protein sequence ID" value="GAG36819.1"/>
    <property type="molecule type" value="Genomic_DNA"/>
</dbReference>
<evidence type="ECO:0000256" key="5">
    <source>
        <dbReference type="ARBA" id="ARBA00023014"/>
    </source>
</evidence>
<keyword evidence="5" id="KW-0411">Iron-sulfur</keyword>
<keyword evidence="4" id="KW-0408">Iron</keyword>
<dbReference type="InterPro" id="IPR002792">
    <property type="entry name" value="TRAM_dom"/>
</dbReference>
<dbReference type="Pfam" id="PF18693">
    <property type="entry name" value="TRAM_2"/>
    <property type="match status" value="1"/>
</dbReference>
<evidence type="ECO:0000313" key="8">
    <source>
        <dbReference type="EMBL" id="GAG36819.1"/>
    </source>
</evidence>
<keyword evidence="2" id="KW-0949">S-adenosyl-L-methionine</keyword>
<dbReference type="GO" id="GO:0046872">
    <property type="term" value="F:metal ion binding"/>
    <property type="evidence" value="ECO:0007669"/>
    <property type="project" value="UniProtKB-KW"/>
</dbReference>
<evidence type="ECO:0000256" key="3">
    <source>
        <dbReference type="ARBA" id="ARBA00022723"/>
    </source>
</evidence>
<dbReference type="GO" id="GO:0005829">
    <property type="term" value="C:cytosol"/>
    <property type="evidence" value="ECO:0007669"/>
    <property type="project" value="TreeGrafter"/>
</dbReference>
<feature type="domain" description="Radical SAM core" evidence="7">
    <location>
        <begin position="1"/>
        <end position="124"/>
    </location>
</feature>
<evidence type="ECO:0000256" key="2">
    <source>
        <dbReference type="ARBA" id="ARBA00022691"/>
    </source>
</evidence>
<dbReference type="InterPro" id="IPR005840">
    <property type="entry name" value="Ribosomal_uS12_MeSTrfase_RimO"/>
</dbReference>
<dbReference type="PROSITE" id="PS50926">
    <property type="entry name" value="TRAM"/>
    <property type="match status" value="1"/>
</dbReference>
<accession>X0X0V0</accession>
<name>X0X0V0_9ZZZZ</name>
<evidence type="ECO:0000259" key="7">
    <source>
        <dbReference type="PROSITE" id="PS51918"/>
    </source>
</evidence>
<evidence type="ECO:0000256" key="1">
    <source>
        <dbReference type="ARBA" id="ARBA00022485"/>
    </source>
</evidence>
<reference evidence="8" key="1">
    <citation type="journal article" date="2014" name="Front. Microbiol.">
        <title>High frequency of phylogenetically diverse reductive dehalogenase-homologous genes in deep subseafloor sedimentary metagenomes.</title>
        <authorList>
            <person name="Kawai M."/>
            <person name="Futagami T."/>
            <person name="Toyoda A."/>
            <person name="Takaki Y."/>
            <person name="Nishi S."/>
            <person name="Hori S."/>
            <person name="Arai W."/>
            <person name="Tsubouchi T."/>
            <person name="Morono Y."/>
            <person name="Uchiyama I."/>
            <person name="Ito T."/>
            <person name="Fujiyama A."/>
            <person name="Inagaki F."/>
            <person name="Takami H."/>
        </authorList>
    </citation>
    <scope>NUCLEOTIDE SEQUENCE</scope>
    <source>
        <strain evidence="8">Expedition CK06-06</strain>
    </source>
</reference>
<gene>
    <name evidence="8" type="ORF">S01H1_67215</name>
</gene>
<dbReference type="InterPro" id="IPR058240">
    <property type="entry name" value="rSAM_sf"/>
</dbReference>
<proteinExistence type="predicted"/>
<keyword evidence="3" id="KW-0479">Metal-binding</keyword>
<evidence type="ECO:0000256" key="4">
    <source>
        <dbReference type="ARBA" id="ARBA00023004"/>
    </source>
</evidence>
<organism evidence="8">
    <name type="scientific">marine sediment metagenome</name>
    <dbReference type="NCBI Taxonomy" id="412755"/>
    <lineage>
        <taxon>unclassified sequences</taxon>
        <taxon>metagenomes</taxon>
        <taxon>ecological metagenomes</taxon>
    </lineage>
</organism>
<feature type="domain" description="TRAM" evidence="6">
    <location>
        <begin position="127"/>
        <end position="191"/>
    </location>
</feature>
<comment type="caution">
    <text evidence="8">The sequence shown here is derived from an EMBL/GenBank/DDBJ whole genome shotgun (WGS) entry which is preliminary data.</text>
</comment>